<protein>
    <submittedName>
        <fullName evidence="1">Uncharacterized protein</fullName>
    </submittedName>
</protein>
<evidence type="ECO:0000313" key="1">
    <source>
        <dbReference type="EMBL" id="KKM82868.1"/>
    </source>
</evidence>
<proteinExistence type="predicted"/>
<organism evidence="1">
    <name type="scientific">marine sediment metagenome</name>
    <dbReference type="NCBI Taxonomy" id="412755"/>
    <lineage>
        <taxon>unclassified sequences</taxon>
        <taxon>metagenomes</taxon>
        <taxon>ecological metagenomes</taxon>
    </lineage>
</organism>
<sequence>MKTYDLFEQSQYELDIWWKTEFAEPHRPSYDDVLSFLKNLGGQLMYFHPNFKTYYARMAFAEYEDMMNARKALRRRMRGKPHAEIVISVR</sequence>
<reference evidence="1" key="1">
    <citation type="journal article" date="2015" name="Nature">
        <title>Complex archaea that bridge the gap between prokaryotes and eukaryotes.</title>
        <authorList>
            <person name="Spang A."/>
            <person name="Saw J.H."/>
            <person name="Jorgensen S.L."/>
            <person name="Zaremba-Niedzwiedzka K."/>
            <person name="Martijn J."/>
            <person name="Lind A.E."/>
            <person name="van Eijk R."/>
            <person name="Schleper C."/>
            <person name="Guy L."/>
            <person name="Ettema T.J."/>
        </authorList>
    </citation>
    <scope>NUCLEOTIDE SEQUENCE</scope>
</reference>
<dbReference type="AlphaFoldDB" id="A0A0F9KLQ5"/>
<dbReference type="EMBL" id="LAZR01007798">
    <property type="protein sequence ID" value="KKM82868.1"/>
    <property type="molecule type" value="Genomic_DNA"/>
</dbReference>
<accession>A0A0F9KLQ5</accession>
<comment type="caution">
    <text evidence="1">The sequence shown here is derived from an EMBL/GenBank/DDBJ whole genome shotgun (WGS) entry which is preliminary data.</text>
</comment>
<name>A0A0F9KLQ5_9ZZZZ</name>
<gene>
    <name evidence="1" type="ORF">LCGC14_1315270</name>
</gene>